<accession>G7YLN2</accession>
<gene>
    <name evidence="2" type="ORF">CLF_111374</name>
</gene>
<reference key="2">
    <citation type="submission" date="2011-10" db="EMBL/GenBank/DDBJ databases">
        <title>The genome and transcriptome sequence of Clonorchis sinensis provide insights into the carcinogenic liver fluke.</title>
        <authorList>
            <person name="Wang X."/>
            <person name="Huang Y."/>
            <person name="Chen W."/>
            <person name="Liu H."/>
            <person name="Guo L."/>
            <person name="Chen Y."/>
            <person name="Luo F."/>
            <person name="Zhou W."/>
            <person name="Sun J."/>
            <person name="Mao Q."/>
            <person name="Liang P."/>
            <person name="Zhou C."/>
            <person name="Tian Y."/>
            <person name="Men J."/>
            <person name="Lv X."/>
            <person name="Huang L."/>
            <person name="Zhou J."/>
            <person name="Hu Y."/>
            <person name="Li R."/>
            <person name="Zhang F."/>
            <person name="Lei H."/>
            <person name="Li X."/>
            <person name="Hu X."/>
            <person name="Liang C."/>
            <person name="Xu J."/>
            <person name="Wu Z."/>
            <person name="Yu X."/>
        </authorList>
    </citation>
    <scope>NUCLEOTIDE SEQUENCE</scope>
    <source>
        <strain>Henan</strain>
    </source>
</reference>
<evidence type="ECO:0000313" key="2">
    <source>
        <dbReference type="EMBL" id="GAA53863.1"/>
    </source>
</evidence>
<keyword evidence="3" id="KW-1185">Reference proteome</keyword>
<reference evidence="2" key="1">
    <citation type="journal article" date="2011" name="Genome Biol.">
        <title>The draft genome of the carcinogenic human liver fluke Clonorchis sinensis.</title>
        <authorList>
            <person name="Wang X."/>
            <person name="Chen W."/>
            <person name="Huang Y."/>
            <person name="Sun J."/>
            <person name="Men J."/>
            <person name="Liu H."/>
            <person name="Luo F."/>
            <person name="Guo L."/>
            <person name="Lv X."/>
            <person name="Deng C."/>
            <person name="Zhou C."/>
            <person name="Fan Y."/>
            <person name="Li X."/>
            <person name="Huang L."/>
            <person name="Hu Y."/>
            <person name="Liang C."/>
            <person name="Hu X."/>
            <person name="Xu J."/>
            <person name="Yu X."/>
        </authorList>
    </citation>
    <scope>NUCLEOTIDE SEQUENCE [LARGE SCALE GENOMIC DNA]</scope>
    <source>
        <strain evidence="2">Henan</strain>
    </source>
</reference>
<evidence type="ECO:0000256" key="1">
    <source>
        <dbReference type="SAM" id="MobiDB-lite"/>
    </source>
</evidence>
<protein>
    <submittedName>
        <fullName evidence="2">Gap-Pol polyprotein</fullName>
    </submittedName>
</protein>
<dbReference type="Proteomes" id="UP000008909">
    <property type="component" value="Unassembled WGS sequence"/>
</dbReference>
<dbReference type="EMBL" id="DF143620">
    <property type="protein sequence ID" value="GAA53863.1"/>
    <property type="molecule type" value="Genomic_DNA"/>
</dbReference>
<name>G7YLN2_CLOSI</name>
<sequence>MTSGFNTDASLTYINDLFENLIVKKRIKRPFIFTGIHDFQMNDNAYLQGRVYYFTIHNVFLRDDKSENDQPENTKEKKLVDDRKGISVVEYRRDFSNPRSSMLCQEINNIHQSESLEIPDRTSVRPTALEGMRRFKVAMMGPGCDPTVFFTSLQQSLDRNLLGLDGVSRQQLLSDQFVEGVQPALGVQLRLAVVIRSASITRKLTKVIRSFGMGFASKMCNTMPWDSTTAGEDKRKGHVVLDQSGHRITEQPMEPSEGTTNHERRSYGSEKMGLSQDSNEIRICQPQADCRKVLQLTVNGHGGEMAQVANTYCHKAIRGPRKKCASMTGNPFDKLKRTSTFSENTRPPGNFSGKAQFLRLLTPLKFGKTHSGGRASFAPFINTGCDKVALPTTNIDCGVKDRK</sequence>
<proteinExistence type="predicted"/>
<feature type="region of interest" description="Disordered" evidence="1">
    <location>
        <begin position="244"/>
        <end position="275"/>
    </location>
</feature>
<organism evidence="2 3">
    <name type="scientific">Clonorchis sinensis</name>
    <name type="common">Chinese liver fluke</name>
    <dbReference type="NCBI Taxonomy" id="79923"/>
    <lineage>
        <taxon>Eukaryota</taxon>
        <taxon>Metazoa</taxon>
        <taxon>Spiralia</taxon>
        <taxon>Lophotrochozoa</taxon>
        <taxon>Platyhelminthes</taxon>
        <taxon>Trematoda</taxon>
        <taxon>Digenea</taxon>
        <taxon>Opisthorchiida</taxon>
        <taxon>Opisthorchiata</taxon>
        <taxon>Opisthorchiidae</taxon>
        <taxon>Clonorchis</taxon>
    </lineage>
</organism>
<dbReference type="AlphaFoldDB" id="G7YLN2"/>
<evidence type="ECO:0000313" key="3">
    <source>
        <dbReference type="Proteomes" id="UP000008909"/>
    </source>
</evidence>